<evidence type="ECO:0000256" key="1">
    <source>
        <dbReference type="ARBA" id="ARBA00023015"/>
    </source>
</evidence>
<evidence type="ECO:0000313" key="6">
    <source>
        <dbReference type="Proteomes" id="UP000473658"/>
    </source>
</evidence>
<dbReference type="InterPro" id="IPR051081">
    <property type="entry name" value="HTH_MetalResp_TranReg"/>
</dbReference>
<dbReference type="SMART" id="SM00418">
    <property type="entry name" value="HTH_ARSR"/>
    <property type="match status" value="1"/>
</dbReference>
<evidence type="ECO:0000259" key="4">
    <source>
        <dbReference type="PROSITE" id="PS50987"/>
    </source>
</evidence>
<dbReference type="NCBIfam" id="NF033788">
    <property type="entry name" value="HTH_metalloreg"/>
    <property type="match status" value="1"/>
</dbReference>
<dbReference type="PRINTS" id="PR00778">
    <property type="entry name" value="HTHARSR"/>
</dbReference>
<dbReference type="InterPro" id="IPR001845">
    <property type="entry name" value="HTH_ArsR_DNA-bd_dom"/>
</dbReference>
<dbReference type="InterPro" id="IPR036390">
    <property type="entry name" value="WH_DNA-bd_sf"/>
</dbReference>
<dbReference type="PROSITE" id="PS50987">
    <property type="entry name" value="HTH_ARSR_2"/>
    <property type="match status" value="1"/>
</dbReference>
<feature type="domain" description="HTH arsR-type" evidence="4">
    <location>
        <begin position="1"/>
        <end position="101"/>
    </location>
</feature>
<name>A0AA88EZC0_RHIRH</name>
<protein>
    <submittedName>
        <fullName evidence="5">Transcriptional regulator</fullName>
    </submittedName>
</protein>
<evidence type="ECO:0000256" key="3">
    <source>
        <dbReference type="ARBA" id="ARBA00023163"/>
    </source>
</evidence>
<gene>
    <name evidence="5" type="ORF">DXM27_24715</name>
</gene>
<dbReference type="Pfam" id="PF01022">
    <property type="entry name" value="HTH_5"/>
    <property type="match status" value="1"/>
</dbReference>
<evidence type="ECO:0000313" key="5">
    <source>
        <dbReference type="EMBL" id="KAA3498011.1"/>
    </source>
</evidence>
<dbReference type="GO" id="GO:0003700">
    <property type="term" value="F:DNA-binding transcription factor activity"/>
    <property type="evidence" value="ECO:0007669"/>
    <property type="project" value="InterPro"/>
</dbReference>
<dbReference type="InterPro" id="IPR011991">
    <property type="entry name" value="ArsR-like_HTH"/>
</dbReference>
<evidence type="ECO:0000256" key="2">
    <source>
        <dbReference type="ARBA" id="ARBA00023125"/>
    </source>
</evidence>
<dbReference type="PANTHER" id="PTHR33154">
    <property type="entry name" value="TRANSCRIPTIONAL REGULATOR, ARSR FAMILY"/>
    <property type="match status" value="1"/>
</dbReference>
<organism evidence="5 6">
    <name type="scientific">Rhizobium rhizogenes</name>
    <name type="common">Agrobacterium rhizogenes</name>
    <dbReference type="NCBI Taxonomy" id="359"/>
    <lineage>
        <taxon>Bacteria</taxon>
        <taxon>Pseudomonadati</taxon>
        <taxon>Pseudomonadota</taxon>
        <taxon>Alphaproteobacteria</taxon>
        <taxon>Hyphomicrobiales</taxon>
        <taxon>Rhizobiaceae</taxon>
        <taxon>Rhizobium/Agrobacterium group</taxon>
        <taxon>Rhizobium</taxon>
    </lineage>
</organism>
<keyword evidence="2" id="KW-0238">DNA-binding</keyword>
<accession>A0AA88EZC0</accession>
<keyword evidence="3" id="KW-0804">Transcription</keyword>
<dbReference type="PANTHER" id="PTHR33154:SF28">
    <property type="entry name" value="HTH-TYPE TRANSCRIPTIONAL REGULATOR YGAV-RELATED"/>
    <property type="match status" value="1"/>
</dbReference>
<dbReference type="Proteomes" id="UP000473658">
    <property type="component" value="Unassembled WGS sequence"/>
</dbReference>
<dbReference type="Gene3D" id="1.10.10.10">
    <property type="entry name" value="Winged helix-like DNA-binding domain superfamily/Winged helix DNA-binding domain"/>
    <property type="match status" value="1"/>
</dbReference>
<sequence>MSSDFDDSGKREADFLKQLANPKRLLICSHLVRHEEDVNSLARKVGLSQSALSQHLTRLHNSGLITFRKEAQFRYYSCRHRGVTLVIDLLKDIFNQVDELETCVSATSYAPLASIGGAGSHAPQTSGPLPR</sequence>
<comment type="caution">
    <text evidence="5">The sequence shown here is derived from an EMBL/GenBank/DDBJ whole genome shotgun (WGS) entry which is preliminary data.</text>
</comment>
<dbReference type="InterPro" id="IPR036388">
    <property type="entry name" value="WH-like_DNA-bd_sf"/>
</dbReference>
<dbReference type="SUPFAM" id="SSF46785">
    <property type="entry name" value="Winged helix' DNA-binding domain"/>
    <property type="match status" value="1"/>
</dbReference>
<reference evidence="5 6" key="1">
    <citation type="submission" date="2018-08" db="EMBL/GenBank/DDBJ databases">
        <title>Crown Gall in kiwifruit.</title>
        <authorList>
            <person name="Visnovsky S.B."/>
            <person name="Pitman A.R."/>
        </authorList>
    </citation>
    <scope>NUCLEOTIDE SEQUENCE [LARGE SCALE GENOMIC DNA]</scope>
    <source>
        <strain evidence="5 6">SBV_302_78_2</strain>
    </source>
</reference>
<keyword evidence="1" id="KW-0805">Transcription regulation</keyword>
<dbReference type="GO" id="GO:0003677">
    <property type="term" value="F:DNA binding"/>
    <property type="evidence" value="ECO:0007669"/>
    <property type="project" value="UniProtKB-KW"/>
</dbReference>
<dbReference type="EMBL" id="QRFF01000011">
    <property type="protein sequence ID" value="KAA3498011.1"/>
    <property type="molecule type" value="Genomic_DNA"/>
</dbReference>
<dbReference type="AlphaFoldDB" id="A0AA88EZC0"/>
<dbReference type="CDD" id="cd00090">
    <property type="entry name" value="HTH_ARSR"/>
    <property type="match status" value="1"/>
</dbReference>
<proteinExistence type="predicted"/>